<name>A0ABZ1U0Y9_9ACTN</name>
<sequence>MSTETETETETGDQHGSQTGDPVLVGVDFDLIPWEKWQKPGAEGRVKLAYTQGLRVRLMELPAGFDEHEWCLRGHQGYVLQGEFTIHFEDRSVPCRPGMGFVIPDGEKHRSQGAEGEPTVVYVVDKVVPTA</sequence>
<dbReference type="InterPro" id="IPR013096">
    <property type="entry name" value="Cupin_2"/>
</dbReference>
<feature type="compositionally biased region" description="Acidic residues" evidence="1">
    <location>
        <begin position="1"/>
        <end position="11"/>
    </location>
</feature>
<keyword evidence="4" id="KW-1185">Reference proteome</keyword>
<proteinExistence type="predicted"/>
<dbReference type="Pfam" id="PF07883">
    <property type="entry name" value="Cupin_2"/>
    <property type="match status" value="1"/>
</dbReference>
<reference evidence="3" key="1">
    <citation type="submission" date="2022-10" db="EMBL/GenBank/DDBJ databases">
        <title>The complete genomes of actinobacterial strains from the NBC collection.</title>
        <authorList>
            <person name="Joergensen T.S."/>
            <person name="Alvarez Arevalo M."/>
            <person name="Sterndorff E.B."/>
            <person name="Faurdal D."/>
            <person name="Vuksanovic O."/>
            <person name="Mourched A.-S."/>
            <person name="Charusanti P."/>
            <person name="Shaw S."/>
            <person name="Blin K."/>
            <person name="Weber T."/>
        </authorList>
    </citation>
    <scope>NUCLEOTIDE SEQUENCE</scope>
    <source>
        <strain evidence="3">NBC_00222</strain>
    </source>
</reference>
<dbReference type="EMBL" id="CP108110">
    <property type="protein sequence ID" value="WUQ84866.1"/>
    <property type="molecule type" value="Genomic_DNA"/>
</dbReference>
<accession>A0ABZ1U0Y9</accession>
<dbReference type="RefSeq" id="WP_328955688.1">
    <property type="nucleotide sequence ID" value="NZ_CP108110.1"/>
</dbReference>
<evidence type="ECO:0000259" key="2">
    <source>
        <dbReference type="Pfam" id="PF07883"/>
    </source>
</evidence>
<feature type="region of interest" description="Disordered" evidence="1">
    <location>
        <begin position="1"/>
        <end position="22"/>
    </location>
</feature>
<evidence type="ECO:0000313" key="3">
    <source>
        <dbReference type="EMBL" id="WUQ84866.1"/>
    </source>
</evidence>
<dbReference type="InterPro" id="IPR014710">
    <property type="entry name" value="RmlC-like_jellyroll"/>
</dbReference>
<evidence type="ECO:0000256" key="1">
    <source>
        <dbReference type="SAM" id="MobiDB-lite"/>
    </source>
</evidence>
<protein>
    <submittedName>
        <fullName evidence="3">Cupin domain-containing protein</fullName>
    </submittedName>
</protein>
<feature type="domain" description="Cupin type-2" evidence="2">
    <location>
        <begin position="75"/>
        <end position="124"/>
    </location>
</feature>
<organism evidence="3 4">
    <name type="scientific">Kitasatospora purpeofusca</name>
    <dbReference type="NCBI Taxonomy" id="67352"/>
    <lineage>
        <taxon>Bacteria</taxon>
        <taxon>Bacillati</taxon>
        <taxon>Actinomycetota</taxon>
        <taxon>Actinomycetes</taxon>
        <taxon>Kitasatosporales</taxon>
        <taxon>Streptomycetaceae</taxon>
        <taxon>Kitasatospora</taxon>
    </lineage>
</organism>
<dbReference type="Gene3D" id="2.60.120.10">
    <property type="entry name" value="Jelly Rolls"/>
    <property type="match status" value="1"/>
</dbReference>
<dbReference type="Proteomes" id="UP001432222">
    <property type="component" value="Chromosome"/>
</dbReference>
<evidence type="ECO:0000313" key="4">
    <source>
        <dbReference type="Proteomes" id="UP001432222"/>
    </source>
</evidence>
<dbReference type="SUPFAM" id="SSF51182">
    <property type="entry name" value="RmlC-like cupins"/>
    <property type="match status" value="1"/>
</dbReference>
<gene>
    <name evidence="3" type="ORF">OHA16_18965</name>
</gene>
<dbReference type="InterPro" id="IPR011051">
    <property type="entry name" value="RmlC_Cupin_sf"/>
</dbReference>